<name>A0ABQ6CMT9_9HYPH</name>
<dbReference type="RefSeq" id="WP_284314038.1">
    <property type="nucleotide sequence ID" value="NZ_BSPC01000038.1"/>
</dbReference>
<evidence type="ECO:0000313" key="2">
    <source>
        <dbReference type="Proteomes" id="UP001156882"/>
    </source>
</evidence>
<comment type="caution">
    <text evidence="1">The sequence shown here is derived from an EMBL/GenBank/DDBJ whole genome shotgun (WGS) entry which is preliminary data.</text>
</comment>
<evidence type="ECO:0000313" key="1">
    <source>
        <dbReference type="EMBL" id="GLS20962.1"/>
    </source>
</evidence>
<keyword evidence="2" id="KW-1185">Reference proteome</keyword>
<dbReference type="Proteomes" id="UP001156882">
    <property type="component" value="Unassembled WGS sequence"/>
</dbReference>
<proteinExistence type="predicted"/>
<dbReference type="EMBL" id="BSPC01000038">
    <property type="protein sequence ID" value="GLS20962.1"/>
    <property type="molecule type" value="Genomic_DNA"/>
</dbReference>
<accession>A0ABQ6CMT9</accession>
<organism evidence="1 2">
    <name type="scientific">Labrys miyagiensis</name>
    <dbReference type="NCBI Taxonomy" id="346912"/>
    <lineage>
        <taxon>Bacteria</taxon>
        <taxon>Pseudomonadati</taxon>
        <taxon>Pseudomonadota</taxon>
        <taxon>Alphaproteobacteria</taxon>
        <taxon>Hyphomicrobiales</taxon>
        <taxon>Xanthobacteraceae</taxon>
        <taxon>Labrys</taxon>
    </lineage>
</organism>
<gene>
    <name evidence="1" type="ORF">GCM10007874_39790</name>
</gene>
<protein>
    <submittedName>
        <fullName evidence="1">Uncharacterized protein</fullName>
    </submittedName>
</protein>
<sequence>MDLENRLHEAATVLSWSDPEKITTKPDSRRFARLDDAVCWIMKAATIEERGNASITMDFDHLVIPNERVGELYARMQEAGAISPGELDASNDD</sequence>
<reference evidence="2" key="1">
    <citation type="journal article" date="2019" name="Int. J. Syst. Evol. Microbiol.">
        <title>The Global Catalogue of Microorganisms (GCM) 10K type strain sequencing project: providing services to taxonomists for standard genome sequencing and annotation.</title>
        <authorList>
            <consortium name="The Broad Institute Genomics Platform"/>
            <consortium name="The Broad Institute Genome Sequencing Center for Infectious Disease"/>
            <person name="Wu L."/>
            <person name="Ma J."/>
        </authorList>
    </citation>
    <scope>NUCLEOTIDE SEQUENCE [LARGE SCALE GENOMIC DNA]</scope>
    <source>
        <strain evidence="2">NBRC 101365</strain>
    </source>
</reference>